<gene>
    <name evidence="3" type="ORF">PVC01_020009800</name>
</gene>
<dbReference type="VEuPathDB" id="PlasmoDB:PVX_081285"/>
<feature type="compositionally biased region" description="Polar residues" evidence="1">
    <location>
        <begin position="565"/>
        <end position="581"/>
    </location>
</feature>
<dbReference type="PANTHER" id="PTHR43721:SF11">
    <property type="entry name" value="SELENOCYSTEINE-SPECIFIC ELONGATION FACTOR"/>
    <property type="match status" value="1"/>
</dbReference>
<feature type="region of interest" description="Disordered" evidence="1">
    <location>
        <begin position="330"/>
        <end position="371"/>
    </location>
</feature>
<feature type="compositionally biased region" description="Basic and acidic residues" evidence="1">
    <location>
        <begin position="240"/>
        <end position="280"/>
    </location>
</feature>
<evidence type="ECO:0000313" key="3">
    <source>
        <dbReference type="EMBL" id="SCO70593.1"/>
    </source>
</evidence>
<feature type="compositionally biased region" description="Low complexity" evidence="1">
    <location>
        <begin position="59"/>
        <end position="84"/>
    </location>
</feature>
<dbReference type="Pfam" id="PF00009">
    <property type="entry name" value="GTP_EFTU"/>
    <property type="match status" value="1"/>
</dbReference>
<dbReference type="EMBL" id="LT615257">
    <property type="protein sequence ID" value="SCO70593.1"/>
    <property type="molecule type" value="Genomic_DNA"/>
</dbReference>
<keyword evidence="3" id="KW-0648">Protein biosynthesis</keyword>
<dbReference type="PANTHER" id="PTHR43721">
    <property type="entry name" value="ELONGATION FACTOR TU-RELATED"/>
    <property type="match status" value="1"/>
</dbReference>
<dbReference type="GO" id="GO:0003746">
    <property type="term" value="F:translation elongation factor activity"/>
    <property type="evidence" value="ECO:0007669"/>
    <property type="project" value="UniProtKB-KW"/>
</dbReference>
<evidence type="ECO:0000259" key="2">
    <source>
        <dbReference type="PROSITE" id="PS51722"/>
    </source>
</evidence>
<feature type="region of interest" description="Disordered" evidence="1">
    <location>
        <begin position="519"/>
        <end position="541"/>
    </location>
</feature>
<feature type="compositionally biased region" description="Gly residues" evidence="1">
    <location>
        <begin position="336"/>
        <end position="351"/>
    </location>
</feature>
<dbReference type="AlphaFoldDB" id="A0A1G4H6Z0"/>
<dbReference type="InterPro" id="IPR009000">
    <property type="entry name" value="Transl_B-barrel_sf"/>
</dbReference>
<dbReference type="GO" id="GO:0005525">
    <property type="term" value="F:GTP binding"/>
    <property type="evidence" value="ECO:0007669"/>
    <property type="project" value="InterPro"/>
</dbReference>
<dbReference type="Pfam" id="PF03144">
    <property type="entry name" value="GTP_EFTU_D2"/>
    <property type="match status" value="1"/>
</dbReference>
<feature type="domain" description="Tr-type G" evidence="2">
    <location>
        <begin position="1"/>
        <end position="330"/>
    </location>
</feature>
<accession>A0A1G4H6Z0</accession>
<protein>
    <submittedName>
        <fullName evidence="3">Selenocysteine-specific elongation factor selB homologue, putative</fullName>
    </submittedName>
</protein>
<dbReference type="Gene3D" id="2.40.30.10">
    <property type="entry name" value="Translation factors"/>
    <property type="match status" value="1"/>
</dbReference>
<dbReference type="SUPFAM" id="SSF50447">
    <property type="entry name" value="Translation proteins"/>
    <property type="match status" value="1"/>
</dbReference>
<name>A0A1G4H6Z0_PLAVI</name>
<evidence type="ECO:0000313" key="4">
    <source>
        <dbReference type="Proteomes" id="UP000305196"/>
    </source>
</evidence>
<sequence>MINVNVGVLGHVDSGKTSLCRCLSEVLSTCALDKHRQSQEKGITIDLGFSSFYLRRGGSSSGTTSSGGNRSGSISSGEAGSGEILDGEARDGKSPHGKSRDGDAADAAPANGHPANGHPPAEETLQVCLVDCPGHHSLLNCIIMGAEITDVILLLIDITKGIQKQTVECLVLCEVLQRDVVVVLNKVDLVPPEQREKRVSLMKAKMEMVFRSKPGLRALKCYVVGLSADSKGGAPQEGEQQERERQEGERQEGERQEGERQEGERQEGERQEGERQERRLQPGTELQPGTQPPPRMQLPHRAGGVGASPPRSENVEQLISLLREVIRVPARRGQSAHGGDGEVGGESGGESGGEDDGENGPVNRTGRLNRLNRPPRRDEFYFLYDHTFDIRGKGRVYTGTVIRGTIRRNCSVSILPMKEKGRVKEIQSFKKKVDEGIKGNRLSLLICNDHTKNTGKKIERGVIVSEPTSICHFSLFICRVKSIQYFGRCVNNAELLSCVIGFATSPCYGYFFRPVRKPTGGEASQGETPLQPPHRKRGERRFDPRGDYLFVRQLGFERGEAASQGGLNSEENPNPERGSQNRPRDDDTFFLAILKKKVYGYEGEKCIFIKNDDNLNCRICLHGTIKEIIDDGYPHPDAPFIIGKKPTLSHFPRFDSFKLLIEKQKVGQIERLQEDNHSLICKNMFNSSSQVAPYMGREVCLVDADGRKDLRDAHVRHVGVIAAPFAKSGKFIARFEDDLSPLRESCRSFLLVLRYCKDALTKRKVFLWGGSLRGEASSVGRTPLRTFAA</sequence>
<feature type="compositionally biased region" description="Basic and acidic residues" evidence="1">
    <location>
        <begin position="87"/>
        <end position="103"/>
    </location>
</feature>
<dbReference type="InterPro" id="IPR027417">
    <property type="entry name" value="P-loop_NTPase"/>
</dbReference>
<dbReference type="SUPFAM" id="SSF52540">
    <property type="entry name" value="P-loop containing nucleoside triphosphate hydrolases"/>
    <property type="match status" value="1"/>
</dbReference>
<feature type="compositionally biased region" description="Low complexity" evidence="1">
    <location>
        <begin position="105"/>
        <end position="119"/>
    </location>
</feature>
<dbReference type="GO" id="GO:0001514">
    <property type="term" value="P:selenocysteine incorporation"/>
    <property type="evidence" value="ECO:0007669"/>
    <property type="project" value="TreeGrafter"/>
</dbReference>
<dbReference type="InterPro" id="IPR004161">
    <property type="entry name" value="EFTu-like_2"/>
</dbReference>
<reference evidence="3 4" key="1">
    <citation type="submission" date="2016-07" db="EMBL/GenBank/DDBJ databases">
        <authorList>
            <consortium name="Pathogen Informatics"/>
        </authorList>
    </citation>
    <scope>NUCLEOTIDE SEQUENCE [LARGE SCALE GENOMIC DNA]</scope>
</reference>
<dbReference type="PROSITE" id="PS51722">
    <property type="entry name" value="G_TR_2"/>
    <property type="match status" value="1"/>
</dbReference>
<dbReference type="InterPro" id="IPR050055">
    <property type="entry name" value="EF-Tu_GTPase"/>
</dbReference>
<proteinExistence type="predicted"/>
<dbReference type="VEuPathDB" id="PlasmoDB:PVW1_020012500"/>
<feature type="region of interest" description="Disordered" evidence="1">
    <location>
        <begin position="230"/>
        <end position="311"/>
    </location>
</feature>
<organism evidence="3 4">
    <name type="scientific">Plasmodium vivax</name>
    <name type="common">malaria parasite P. vivax</name>
    <dbReference type="NCBI Taxonomy" id="5855"/>
    <lineage>
        <taxon>Eukaryota</taxon>
        <taxon>Sar</taxon>
        <taxon>Alveolata</taxon>
        <taxon>Apicomplexa</taxon>
        <taxon>Aconoidasida</taxon>
        <taxon>Haemosporida</taxon>
        <taxon>Plasmodiidae</taxon>
        <taxon>Plasmodium</taxon>
        <taxon>Plasmodium (Plasmodium)</taxon>
    </lineage>
</organism>
<keyword evidence="3" id="KW-0251">Elongation factor</keyword>
<dbReference type="Proteomes" id="UP000305196">
    <property type="component" value="Chromosome 2"/>
</dbReference>
<evidence type="ECO:0000256" key="1">
    <source>
        <dbReference type="SAM" id="MobiDB-lite"/>
    </source>
</evidence>
<dbReference type="Pfam" id="PF21131">
    <property type="entry name" value="eEFSec_4th"/>
    <property type="match status" value="1"/>
</dbReference>
<dbReference type="InterPro" id="IPR000795">
    <property type="entry name" value="T_Tr_GTP-bd_dom"/>
</dbReference>
<dbReference type="GO" id="GO:0003924">
    <property type="term" value="F:GTPase activity"/>
    <property type="evidence" value="ECO:0007669"/>
    <property type="project" value="InterPro"/>
</dbReference>
<dbReference type="Gene3D" id="3.40.50.300">
    <property type="entry name" value="P-loop containing nucleotide triphosphate hydrolases"/>
    <property type="match status" value="1"/>
</dbReference>
<dbReference type="VEuPathDB" id="PlasmoDB:PVP01_0204900"/>
<dbReference type="InterPro" id="IPR049394">
    <property type="entry name" value="eEFSec_C"/>
</dbReference>
<feature type="region of interest" description="Disordered" evidence="1">
    <location>
        <begin position="561"/>
        <end position="584"/>
    </location>
</feature>
<feature type="region of interest" description="Disordered" evidence="1">
    <location>
        <begin position="59"/>
        <end position="119"/>
    </location>
</feature>
<dbReference type="PRINTS" id="PR00315">
    <property type="entry name" value="ELONGATNFCT"/>
</dbReference>
<dbReference type="VEuPathDB" id="PlasmoDB:PVPAM_020012400"/>